<evidence type="ECO:0000256" key="4">
    <source>
        <dbReference type="ARBA" id="ARBA00022664"/>
    </source>
</evidence>
<keyword evidence="18" id="KW-0808">Transferase</keyword>
<comment type="caution">
    <text evidence="28">The sequence shown here is derived from an EMBL/GenBank/DDBJ whole genome shotgun (WGS) entry which is preliminary data.</text>
</comment>
<dbReference type="PANTHER" id="PTHR42648">
    <property type="entry name" value="TRANSPOSASE, PUTATIVE-RELATED"/>
    <property type="match status" value="1"/>
</dbReference>
<comment type="function">
    <text evidence="1">The aspartyl protease (PR) mediates the proteolytic cleavages of the Gag and Gag-Pol polyproteins after assembly of the VLP.</text>
</comment>
<keyword evidence="19" id="KW-0917">Virion maturation</keyword>
<evidence type="ECO:0000256" key="20">
    <source>
        <dbReference type="ARBA" id="ARBA00023172"/>
    </source>
</evidence>
<evidence type="ECO:0000256" key="12">
    <source>
        <dbReference type="ARBA" id="ARBA00022801"/>
    </source>
</evidence>
<evidence type="ECO:0000313" key="29">
    <source>
        <dbReference type="Proteomes" id="UP000235392"/>
    </source>
</evidence>
<keyword evidence="16" id="KW-0229">DNA integration</keyword>
<feature type="compositionally biased region" description="Low complexity" evidence="25">
    <location>
        <begin position="17"/>
        <end position="35"/>
    </location>
</feature>
<dbReference type="Pfam" id="PF00098">
    <property type="entry name" value="zf-CCHC"/>
    <property type="match status" value="1"/>
</dbReference>
<keyword evidence="2" id="KW-0815">Transposition</keyword>
<evidence type="ECO:0000259" key="26">
    <source>
        <dbReference type="PROSITE" id="PS50158"/>
    </source>
</evidence>
<evidence type="ECO:0000256" key="24">
    <source>
        <dbReference type="PROSITE-ProRule" id="PRU00047"/>
    </source>
</evidence>
<evidence type="ECO:0000256" key="22">
    <source>
        <dbReference type="ARBA" id="ARBA00048173"/>
    </source>
</evidence>
<evidence type="ECO:0000256" key="10">
    <source>
        <dbReference type="ARBA" id="ARBA00022750"/>
    </source>
</evidence>
<evidence type="ECO:0000256" key="25">
    <source>
        <dbReference type="SAM" id="MobiDB-lite"/>
    </source>
</evidence>
<accession>A0A2N5TQB7</accession>
<dbReference type="GO" id="GO:0003887">
    <property type="term" value="F:DNA-directed DNA polymerase activity"/>
    <property type="evidence" value="ECO:0007669"/>
    <property type="project" value="UniProtKB-KW"/>
</dbReference>
<gene>
    <name evidence="28" type="ORF">PCASD_23001</name>
</gene>
<keyword evidence="24" id="KW-0863">Zinc-finger</keyword>
<feature type="region of interest" description="Disordered" evidence="25">
    <location>
        <begin position="1"/>
        <end position="46"/>
    </location>
</feature>
<evidence type="ECO:0000259" key="27">
    <source>
        <dbReference type="PROSITE" id="PS50994"/>
    </source>
</evidence>
<keyword evidence="3" id="KW-1188">Viral release from host cell</keyword>
<dbReference type="GO" id="GO:0003964">
    <property type="term" value="F:RNA-directed DNA polymerase activity"/>
    <property type="evidence" value="ECO:0007669"/>
    <property type="project" value="UniProtKB-KW"/>
</dbReference>
<evidence type="ECO:0000256" key="15">
    <source>
        <dbReference type="ARBA" id="ARBA00022884"/>
    </source>
</evidence>
<evidence type="ECO:0000256" key="19">
    <source>
        <dbReference type="ARBA" id="ARBA00023113"/>
    </source>
</evidence>
<feature type="compositionally biased region" description="Low complexity" evidence="25">
    <location>
        <begin position="483"/>
        <end position="492"/>
    </location>
</feature>
<feature type="region of interest" description="Disordered" evidence="25">
    <location>
        <begin position="997"/>
        <end position="1026"/>
    </location>
</feature>
<dbReference type="InterPro" id="IPR013103">
    <property type="entry name" value="RVT_2"/>
</dbReference>
<dbReference type="Pfam" id="PF25597">
    <property type="entry name" value="SH3_retrovirus"/>
    <property type="match status" value="1"/>
</dbReference>
<dbReference type="PROSITE" id="PS50994">
    <property type="entry name" value="INTEGRASE"/>
    <property type="match status" value="1"/>
</dbReference>
<keyword evidence="14" id="KW-0460">Magnesium</keyword>
<dbReference type="InterPro" id="IPR057670">
    <property type="entry name" value="SH3_retrovirus"/>
</dbReference>
<proteinExistence type="predicted"/>
<keyword evidence="5" id="KW-0645">Protease</keyword>
<keyword evidence="7" id="KW-0540">Nuclease</keyword>
<keyword evidence="18" id="KW-0239">DNA-directed DNA polymerase</keyword>
<name>A0A2N5TQB7_9BASI</name>
<evidence type="ECO:0000256" key="13">
    <source>
        <dbReference type="ARBA" id="ARBA00022840"/>
    </source>
</evidence>
<dbReference type="GO" id="GO:0008270">
    <property type="term" value="F:zinc ion binding"/>
    <property type="evidence" value="ECO:0007669"/>
    <property type="project" value="UniProtKB-KW"/>
</dbReference>
<keyword evidence="10" id="KW-0064">Aspartyl protease</keyword>
<evidence type="ECO:0000256" key="2">
    <source>
        <dbReference type="ARBA" id="ARBA00022578"/>
    </source>
</evidence>
<evidence type="ECO:0000256" key="14">
    <source>
        <dbReference type="ARBA" id="ARBA00022842"/>
    </source>
</evidence>
<keyword evidence="17" id="KW-0695">RNA-directed DNA polymerase</keyword>
<evidence type="ECO:0000256" key="16">
    <source>
        <dbReference type="ARBA" id="ARBA00022908"/>
    </source>
</evidence>
<dbReference type="SUPFAM" id="SSF56672">
    <property type="entry name" value="DNA/RNA polymerases"/>
    <property type="match status" value="1"/>
</dbReference>
<comment type="catalytic activity">
    <reaction evidence="22">
        <text>DNA(n) + a 2'-deoxyribonucleoside 5'-triphosphate = DNA(n+1) + diphosphate</text>
        <dbReference type="Rhea" id="RHEA:22508"/>
        <dbReference type="Rhea" id="RHEA-COMP:17339"/>
        <dbReference type="Rhea" id="RHEA-COMP:17340"/>
        <dbReference type="ChEBI" id="CHEBI:33019"/>
        <dbReference type="ChEBI" id="CHEBI:61560"/>
        <dbReference type="ChEBI" id="CHEBI:173112"/>
        <dbReference type="EC" id="2.7.7.49"/>
    </reaction>
</comment>
<evidence type="ECO:0000256" key="23">
    <source>
        <dbReference type="ARBA" id="ARBA00049244"/>
    </source>
</evidence>
<dbReference type="Gene3D" id="4.10.60.10">
    <property type="entry name" value="Zinc finger, CCHC-type"/>
    <property type="match status" value="1"/>
</dbReference>
<sequence>MSAPILPRGMRAPFAESLASSRVPSRASSRASQVSDQDGRSSGIDDIALNLGDGTQRLEDIFNNVTAGTTGPSLAEETFRASQHQQQRRFGPTPNTNHNAHFNTDASHRNNTHIPPPPTMSKEQADFEAAQFALKQAKLVSSAVSSITGTIKKEQLLHPDGSNYAQWTRALREIGLIHLTGPEFFFRPCDNLSFERIGRAVLLASVHTTLVSDLQDLKSAHAMYENLHTKFHSVSRAAQMNLWYQFMTFSIDPNAPTAGIATQLKDIYTKMKALNVRMCSDVFLGFLLQAAIMRSSAGFRHDFEQRVEVALQRDPKSACPTFPNLLNLFDVCREQHHQHSLHQVSAPTLPSNDSALMVSAPDSSPEFDARAFLADVDENDWSNALDFFAVTAHKCWQCGGENHYARDCPNKSQMQSKSRAIGTIVGTIYGQLPSGFQVTSNRFPNLSQRRMPSLPNNTQQQARRLADYYRPRYSQASGGSGTQKGQSSQSTSRNTVSVQAVEVNGLPDDLDDLDFHSMAIGEDLVSNPAIFDTGASHGFTGSKSFLHNFRLLPCPIPVSVATSGNKSFISGVGDLKFMSPNGNIIVLRQVLYCEQAKATLISMAALRKANALVSYDNGADSFIISSGDGNPLFSCPFEPRRNRWILPYQFLACNDPCGNGRQLHQFFHASADAETSPTTSESDLPVVPTPLESLDVIDDVTHGNKRSRASLPVPADAALSPNELANYFKQPVTDSPGYKWQAENLSNDDQTLLYFHRLFGHAGLRHIRRIIKGRLGSGLPDSLPAGQIHCPVCAISKSTRINPLTSTNREIERLDILAVDLIGPFKVDSVDGGKFIMTMRDVATGYCFKVRTLRSDNGGEFVSNELATYLDKKGIVAERALPYHHYQNGVIERFNRTVAAMARTILFDSTLPKSFWSYAFIWAAHTLNRIPNKASGYAHIPQELRKKLDARAHRGHVVAYLGVSKGWRLWLPDENRFVESAMVRFPEELKQVPKALPTSAISSPGQPKDPPKPPSPQPTVPAKPASKMSLSHVMNLMRLGNFNHELEFHDQELIVDKILELCHFYAISVPHTFKQAMKSSEKDNWLKAIAVELNNLEEMRVWSLGQLPNNKKELNGRWVFATKPDENNGVRYKARFVAKGFTQVAGVDFHATFAPTATFVSLRLLLTVAAANNWPVHSFDFVAAYLNSPIDEDIWIKPPEGMDVPEGHALKLEKALYGTRQAARCWWIHLRDTLAKLNYVPSQYDNSLYILRHPVLHGVIWLHVDDGVVTASDPSLLRRLEQDLKDLLKIKWSHELTSIVGLNVLRTADGFQLFQRNLIDSLLEQHWDTGITATTPLPANYNATTDPDGSTAESGQYLSVIGTLSYLAVGTRPDICFAVNFLARFAARPSPLHWKGVKHLINYVAGTRDLKLKLFPRTDSTPLKTFADASWGGEFARSTYGVFITFLNSPILWISRRQLSVAASTCHAEYMALGTATRQTLWVRHLLSDVLRKDFVGHLFCDNQSAVRVATDDSSNKRTRHTDRDFYITNESLFQKKTTLTWVPTKDQLADVFTKPLGNELFVRMREQILGLF</sequence>
<dbReference type="InterPro" id="IPR001878">
    <property type="entry name" value="Znf_CCHC"/>
</dbReference>
<evidence type="ECO:0000256" key="5">
    <source>
        <dbReference type="ARBA" id="ARBA00022670"/>
    </source>
</evidence>
<keyword evidence="11" id="KW-0255">Endonuclease</keyword>
<keyword evidence="20" id="KW-0233">DNA recombination</keyword>
<keyword evidence="15" id="KW-0694">RNA-binding</keyword>
<feature type="domain" description="Integrase catalytic" evidence="27">
    <location>
        <begin position="851"/>
        <end position="949"/>
    </location>
</feature>
<evidence type="ECO:0000256" key="8">
    <source>
        <dbReference type="ARBA" id="ARBA00022723"/>
    </source>
</evidence>
<keyword evidence="8" id="KW-0479">Metal-binding</keyword>
<dbReference type="InterPro" id="IPR043502">
    <property type="entry name" value="DNA/RNA_pol_sf"/>
</dbReference>
<dbReference type="Proteomes" id="UP000235392">
    <property type="component" value="Unassembled WGS sequence"/>
</dbReference>
<keyword evidence="4" id="KW-0507">mRNA processing</keyword>
<keyword evidence="21" id="KW-0511">Multifunctional enzyme</keyword>
<evidence type="ECO:0000256" key="6">
    <source>
        <dbReference type="ARBA" id="ARBA00022695"/>
    </source>
</evidence>
<keyword evidence="6" id="KW-0548">Nucleotidyltransferase</keyword>
<protein>
    <submittedName>
        <fullName evidence="28">Uncharacterized protein</fullName>
    </submittedName>
</protein>
<dbReference type="GO" id="GO:0006508">
    <property type="term" value="P:proteolysis"/>
    <property type="evidence" value="ECO:0007669"/>
    <property type="project" value="UniProtKB-KW"/>
</dbReference>
<comment type="catalytic activity">
    <reaction evidence="23">
        <text>DNA(n) + a 2'-deoxyribonucleoside 5'-triphosphate = DNA(n+1) + diphosphate</text>
        <dbReference type="Rhea" id="RHEA:22508"/>
        <dbReference type="Rhea" id="RHEA-COMP:17339"/>
        <dbReference type="Rhea" id="RHEA-COMP:17340"/>
        <dbReference type="ChEBI" id="CHEBI:33019"/>
        <dbReference type="ChEBI" id="CHEBI:61560"/>
        <dbReference type="ChEBI" id="CHEBI:173112"/>
        <dbReference type="EC" id="2.7.7.7"/>
    </reaction>
</comment>
<dbReference type="GO" id="GO:0005524">
    <property type="term" value="F:ATP binding"/>
    <property type="evidence" value="ECO:0007669"/>
    <property type="project" value="UniProtKB-KW"/>
</dbReference>
<feature type="compositionally biased region" description="Polar residues" evidence="25">
    <location>
        <begin position="440"/>
        <end position="462"/>
    </location>
</feature>
<dbReference type="InterPro" id="IPR054722">
    <property type="entry name" value="PolX-like_BBD"/>
</dbReference>
<keyword evidence="12" id="KW-0378">Hydrolase</keyword>
<dbReference type="Pfam" id="PF07727">
    <property type="entry name" value="RVT_2"/>
    <property type="match status" value="1"/>
</dbReference>
<keyword evidence="13" id="KW-0067">ATP-binding</keyword>
<feature type="domain" description="CCHC-type" evidence="26">
    <location>
        <begin position="394"/>
        <end position="410"/>
    </location>
</feature>
<keyword evidence="9" id="KW-0547">Nucleotide-binding</keyword>
<evidence type="ECO:0000256" key="18">
    <source>
        <dbReference type="ARBA" id="ARBA00022932"/>
    </source>
</evidence>
<evidence type="ECO:0000256" key="7">
    <source>
        <dbReference type="ARBA" id="ARBA00022722"/>
    </source>
</evidence>
<evidence type="ECO:0000256" key="1">
    <source>
        <dbReference type="ARBA" id="ARBA00002180"/>
    </source>
</evidence>
<reference evidence="28 29" key="1">
    <citation type="submission" date="2017-11" db="EMBL/GenBank/DDBJ databases">
        <title>De novo assembly and phasing of dikaryotic genomes from two isolates of Puccinia coronata f. sp. avenae, the causal agent of oat crown rust.</title>
        <authorList>
            <person name="Miller M.E."/>
            <person name="Zhang Y."/>
            <person name="Omidvar V."/>
            <person name="Sperschneider J."/>
            <person name="Schwessinger B."/>
            <person name="Raley C."/>
            <person name="Palmer J.M."/>
            <person name="Garnica D."/>
            <person name="Upadhyaya N."/>
            <person name="Rathjen J."/>
            <person name="Taylor J.M."/>
            <person name="Park R.F."/>
            <person name="Dodds P.N."/>
            <person name="Hirsch C.D."/>
            <person name="Kianian S.F."/>
            <person name="Figueroa M."/>
        </authorList>
    </citation>
    <scope>NUCLEOTIDE SEQUENCE [LARGE SCALE GENOMIC DNA]</scope>
    <source>
        <strain evidence="28">12SD80</strain>
    </source>
</reference>
<dbReference type="Pfam" id="PF22936">
    <property type="entry name" value="Pol_BBD"/>
    <property type="match status" value="1"/>
</dbReference>
<dbReference type="GO" id="GO:0032196">
    <property type="term" value="P:transposition"/>
    <property type="evidence" value="ECO:0007669"/>
    <property type="project" value="UniProtKB-KW"/>
</dbReference>
<dbReference type="PROSITE" id="PS50158">
    <property type="entry name" value="ZF_CCHC"/>
    <property type="match status" value="1"/>
</dbReference>
<dbReference type="SUPFAM" id="SSF53098">
    <property type="entry name" value="Ribonuclease H-like"/>
    <property type="match status" value="1"/>
</dbReference>
<dbReference type="InterPro" id="IPR036875">
    <property type="entry name" value="Znf_CCHC_sf"/>
</dbReference>
<dbReference type="Gene3D" id="3.30.420.10">
    <property type="entry name" value="Ribonuclease H-like superfamily/Ribonuclease H"/>
    <property type="match status" value="1"/>
</dbReference>
<dbReference type="Pfam" id="PF14223">
    <property type="entry name" value="Retrotran_gag_2"/>
    <property type="match status" value="1"/>
</dbReference>
<dbReference type="InterPro" id="IPR036397">
    <property type="entry name" value="RNaseH_sf"/>
</dbReference>
<evidence type="ECO:0000256" key="9">
    <source>
        <dbReference type="ARBA" id="ARBA00022741"/>
    </source>
</evidence>
<evidence type="ECO:0000256" key="3">
    <source>
        <dbReference type="ARBA" id="ARBA00022612"/>
    </source>
</evidence>
<dbReference type="InterPro" id="IPR001584">
    <property type="entry name" value="Integrase_cat-core"/>
</dbReference>
<evidence type="ECO:0000256" key="21">
    <source>
        <dbReference type="ARBA" id="ARBA00023268"/>
    </source>
</evidence>
<evidence type="ECO:0000313" key="28">
    <source>
        <dbReference type="EMBL" id="PLW27674.1"/>
    </source>
</evidence>
<dbReference type="GO" id="GO:0004190">
    <property type="term" value="F:aspartic-type endopeptidase activity"/>
    <property type="evidence" value="ECO:0007669"/>
    <property type="project" value="UniProtKB-KW"/>
</dbReference>
<dbReference type="GO" id="GO:0006397">
    <property type="term" value="P:mRNA processing"/>
    <property type="evidence" value="ECO:0007669"/>
    <property type="project" value="UniProtKB-KW"/>
</dbReference>
<organism evidence="28 29">
    <name type="scientific">Puccinia coronata f. sp. avenae</name>
    <dbReference type="NCBI Taxonomy" id="200324"/>
    <lineage>
        <taxon>Eukaryota</taxon>
        <taxon>Fungi</taxon>
        <taxon>Dikarya</taxon>
        <taxon>Basidiomycota</taxon>
        <taxon>Pucciniomycotina</taxon>
        <taxon>Pucciniomycetes</taxon>
        <taxon>Pucciniales</taxon>
        <taxon>Pucciniaceae</taxon>
        <taxon>Puccinia</taxon>
    </lineage>
</organism>
<dbReference type="GO" id="GO:0004519">
    <property type="term" value="F:endonuclease activity"/>
    <property type="evidence" value="ECO:0007669"/>
    <property type="project" value="UniProtKB-KW"/>
</dbReference>
<dbReference type="GO" id="GO:0015074">
    <property type="term" value="P:DNA integration"/>
    <property type="evidence" value="ECO:0007669"/>
    <property type="project" value="UniProtKB-KW"/>
</dbReference>
<feature type="compositionally biased region" description="Pro residues" evidence="25">
    <location>
        <begin position="1012"/>
        <end position="1021"/>
    </location>
</feature>
<evidence type="ECO:0000256" key="11">
    <source>
        <dbReference type="ARBA" id="ARBA00022759"/>
    </source>
</evidence>
<dbReference type="PANTHER" id="PTHR42648:SF11">
    <property type="entry name" value="TRANSPOSON TY4-P GAG-POL POLYPROTEIN"/>
    <property type="match status" value="1"/>
</dbReference>
<feature type="region of interest" description="Disordered" evidence="25">
    <location>
        <begin position="440"/>
        <end position="496"/>
    </location>
</feature>
<dbReference type="InterPro" id="IPR039537">
    <property type="entry name" value="Retrotran_Ty1/copia-like"/>
</dbReference>
<evidence type="ECO:0000256" key="17">
    <source>
        <dbReference type="ARBA" id="ARBA00022918"/>
    </source>
</evidence>
<dbReference type="CDD" id="cd09272">
    <property type="entry name" value="RNase_HI_RT_Ty1"/>
    <property type="match status" value="1"/>
</dbReference>
<dbReference type="SUPFAM" id="SSF57756">
    <property type="entry name" value="Retrovirus zinc finger-like domains"/>
    <property type="match status" value="1"/>
</dbReference>
<dbReference type="GO" id="GO:0006310">
    <property type="term" value="P:DNA recombination"/>
    <property type="evidence" value="ECO:0007669"/>
    <property type="project" value="UniProtKB-KW"/>
</dbReference>
<dbReference type="SMART" id="SM00343">
    <property type="entry name" value="ZnF_C2HC"/>
    <property type="match status" value="1"/>
</dbReference>
<dbReference type="InterPro" id="IPR012337">
    <property type="entry name" value="RNaseH-like_sf"/>
</dbReference>
<dbReference type="EMBL" id="PGCI01000396">
    <property type="protein sequence ID" value="PLW27674.1"/>
    <property type="molecule type" value="Genomic_DNA"/>
</dbReference>
<dbReference type="GO" id="GO:0003723">
    <property type="term" value="F:RNA binding"/>
    <property type="evidence" value="ECO:0007669"/>
    <property type="project" value="UniProtKB-KW"/>
</dbReference>
<dbReference type="GO" id="GO:0005634">
    <property type="term" value="C:nucleus"/>
    <property type="evidence" value="ECO:0007669"/>
    <property type="project" value="UniProtKB-ARBA"/>
</dbReference>
<keyword evidence="24" id="KW-0862">Zinc</keyword>